<dbReference type="EMBL" id="VXIV02000084">
    <property type="protein sequence ID" value="KAF6041052.1"/>
    <property type="molecule type" value="Genomic_DNA"/>
</dbReference>
<dbReference type="Proteomes" id="UP000593567">
    <property type="component" value="Unassembled WGS sequence"/>
</dbReference>
<keyword evidence="3" id="KW-1185">Reference proteome</keyword>
<dbReference type="AlphaFoldDB" id="A0A7J7KSA2"/>
<protein>
    <submittedName>
        <fullName evidence="2">Uncharacterized protein</fullName>
    </submittedName>
</protein>
<keyword evidence="1" id="KW-1133">Transmembrane helix</keyword>
<gene>
    <name evidence="2" type="ORF">EB796_000640</name>
</gene>
<keyword evidence="1" id="KW-0812">Transmembrane</keyword>
<proteinExistence type="predicted"/>
<evidence type="ECO:0000313" key="3">
    <source>
        <dbReference type="Proteomes" id="UP000593567"/>
    </source>
</evidence>
<evidence type="ECO:0000256" key="1">
    <source>
        <dbReference type="SAM" id="Phobius"/>
    </source>
</evidence>
<organism evidence="2 3">
    <name type="scientific">Bugula neritina</name>
    <name type="common">Brown bryozoan</name>
    <name type="synonym">Sertularia neritina</name>
    <dbReference type="NCBI Taxonomy" id="10212"/>
    <lineage>
        <taxon>Eukaryota</taxon>
        <taxon>Metazoa</taxon>
        <taxon>Spiralia</taxon>
        <taxon>Lophotrochozoa</taxon>
        <taxon>Bryozoa</taxon>
        <taxon>Gymnolaemata</taxon>
        <taxon>Cheilostomatida</taxon>
        <taxon>Flustrina</taxon>
        <taxon>Buguloidea</taxon>
        <taxon>Bugulidae</taxon>
        <taxon>Bugula</taxon>
    </lineage>
</organism>
<keyword evidence="1" id="KW-0472">Membrane</keyword>
<sequence>MCDSLRHVKHSIYTAAVHVAYLTLVLMPYSTLLCFMLSSFVTTVHCLWFTSQLHFSADRVHIAQHPSDHLKRTQATKCLLHHFSNSATFQFSQSCCNLI</sequence>
<comment type="caution">
    <text evidence="2">The sequence shown here is derived from an EMBL/GenBank/DDBJ whole genome shotgun (WGS) entry which is preliminary data.</text>
</comment>
<name>A0A7J7KSA2_BUGNE</name>
<reference evidence="2" key="1">
    <citation type="submission" date="2020-06" db="EMBL/GenBank/DDBJ databases">
        <title>Draft genome of Bugula neritina, a colonial animal packing powerful symbionts and potential medicines.</title>
        <authorList>
            <person name="Rayko M."/>
        </authorList>
    </citation>
    <scope>NUCLEOTIDE SEQUENCE [LARGE SCALE GENOMIC DNA]</scope>
    <source>
        <strain evidence="2">Kwan_BN1</strain>
    </source>
</reference>
<accession>A0A7J7KSA2</accession>
<evidence type="ECO:0000313" key="2">
    <source>
        <dbReference type="EMBL" id="KAF6041052.1"/>
    </source>
</evidence>
<feature type="transmembrane region" description="Helical" evidence="1">
    <location>
        <begin position="12"/>
        <end position="29"/>
    </location>
</feature>